<proteinExistence type="predicted"/>
<dbReference type="NCBIfam" id="NF041482">
    <property type="entry name" value="ADPrt_Strmyces"/>
    <property type="match status" value="1"/>
</dbReference>
<evidence type="ECO:0000313" key="3">
    <source>
        <dbReference type="EMBL" id="XDQ83266.1"/>
    </source>
</evidence>
<feature type="domain" description="Pierisin-like" evidence="2">
    <location>
        <begin position="138"/>
        <end position="259"/>
    </location>
</feature>
<organism evidence="3">
    <name type="scientific">Streptomyces sp. Y1</name>
    <dbReference type="NCBI Taxonomy" id="3238634"/>
    <lineage>
        <taxon>Bacteria</taxon>
        <taxon>Bacillati</taxon>
        <taxon>Actinomycetota</taxon>
        <taxon>Actinomycetes</taxon>
        <taxon>Kitasatosporales</taxon>
        <taxon>Streptomycetaceae</taxon>
        <taxon>Streptomyces</taxon>
    </lineage>
</organism>
<evidence type="ECO:0000259" key="2">
    <source>
        <dbReference type="Pfam" id="PF22596"/>
    </source>
</evidence>
<dbReference type="Pfam" id="PF22596">
    <property type="entry name" value="Scabin-like"/>
    <property type="match status" value="1"/>
</dbReference>
<dbReference type="EMBL" id="CP163445">
    <property type="protein sequence ID" value="XDQ83266.1"/>
    <property type="molecule type" value="Genomic_DNA"/>
</dbReference>
<feature type="signal peptide" evidence="1">
    <location>
        <begin position="1"/>
        <end position="26"/>
    </location>
</feature>
<evidence type="ECO:0000256" key="1">
    <source>
        <dbReference type="SAM" id="SignalP"/>
    </source>
</evidence>
<name>A0AB39TVL2_9ACTN</name>
<accession>A0AB39TVL2</accession>
<reference evidence="3" key="1">
    <citation type="submission" date="2024-07" db="EMBL/GenBank/DDBJ databases">
        <authorList>
            <person name="Yu S.T."/>
        </authorList>
    </citation>
    <scope>NUCLEOTIDE SEQUENCE</scope>
    <source>
        <strain evidence="3">Y1</strain>
    </source>
</reference>
<dbReference type="SUPFAM" id="SSF56399">
    <property type="entry name" value="ADP-ribosylation"/>
    <property type="match status" value="1"/>
</dbReference>
<gene>
    <name evidence="3" type="ORF">AB2U05_34565</name>
</gene>
<keyword evidence="1" id="KW-0732">Signal</keyword>
<dbReference type="AlphaFoldDB" id="A0AB39TVL2"/>
<dbReference type="RefSeq" id="WP_369185435.1">
    <property type="nucleotide sequence ID" value="NZ_CP163445.1"/>
</dbReference>
<dbReference type="InterPro" id="IPR048221">
    <property type="entry name" value="ScARP-like"/>
</dbReference>
<dbReference type="Gene3D" id="3.90.210.10">
    <property type="entry name" value="Heat-Labile Enterotoxin, subunit A"/>
    <property type="match status" value="1"/>
</dbReference>
<protein>
    <submittedName>
        <fullName evidence="3">ADP-ribosyltransferase</fullName>
    </submittedName>
</protein>
<dbReference type="InterPro" id="IPR054695">
    <property type="entry name" value="Pierisin-like_dom"/>
</dbReference>
<feature type="chain" id="PRO_5044239138" evidence="1">
    <location>
        <begin position="27"/>
        <end position="264"/>
    </location>
</feature>
<sequence length="264" mass="28570">MRIRAAASAVAVTCAVVLAPASQAVAAPAAAPADTAPFRCLDPGGTGLWSGPQCDGLVVRELGTEAVAVVLDGRRIDFADEAELRAADCADHRAVTLPAAVFEHIPAGPDPLYAAVDRRVDVPRITPAPHWRKDCHPLFRSDGRDPSVIFDQGFAPKDTVNGQYDVTSYVLQNQPSPFVSTTYDPELFKKWKKVPWDYFIDAPGGLDVNATIGDQHQYADQVEVAFPGGVDRHFIRRACPVDRATASLVESGCVDNPNYRPWLH</sequence>